<proteinExistence type="predicted"/>
<dbReference type="EMBL" id="OP765584">
    <property type="protein sequence ID" value="UZT29087.1"/>
    <property type="molecule type" value="Genomic_DNA"/>
</dbReference>
<accession>A0A9E8GAJ1</accession>
<sequence length="180" mass="21699">MKNKNLNKDLNYFGEFIYKIYNYFIVSFNDFNNILLKNYDFINDDFIYCILIRGIQIIEKIFIYNIYICNYEIQSLQNISKKIIDLYFKFIDQLIAMNNNINLSIKDAEIFIYKKIIDKSINNFKELNDFEKKLINIIKINNSYLSKRISNYLLDNNIKNIDVNLVLNYSKEINQIIKTI</sequence>
<reference evidence="1" key="1">
    <citation type="submission" date="2022-10" db="EMBL/GenBank/DDBJ databases">
        <title>Genomics discovery of giant fungal viruses from subsurface oceanic crustal fluids.</title>
        <authorList>
            <person name="Bhattacharjee A.S."/>
            <person name="Schulz F."/>
            <person name="Woyke T."/>
            <person name="Orcutt B.N."/>
            <person name="Matinez Martinez J."/>
        </authorList>
    </citation>
    <scope>NUCLEOTIDE SEQUENCE</scope>
    <source>
        <strain evidence="1">VSAG1.JdFR</strain>
        <strain evidence="2">VSAG8.JdFR</strain>
    </source>
</reference>
<evidence type="ECO:0000313" key="2">
    <source>
        <dbReference type="EMBL" id="UZT29087.1"/>
    </source>
</evidence>
<organism evidence="1">
    <name type="scientific">Nucleocytoviricota sp</name>
    <dbReference type="NCBI Taxonomy" id="2809609"/>
    <lineage>
        <taxon>Viruses</taxon>
        <taxon>Varidnaviria</taxon>
        <taxon>Bamfordvirae</taxon>
        <taxon>Nucleocytoviricota</taxon>
    </lineage>
</organism>
<protein>
    <submittedName>
        <fullName evidence="1">TATA-box binding protein</fullName>
    </submittedName>
</protein>
<name>A0A9E8GAJ1_9VIRU</name>
<dbReference type="EMBL" id="OP765507">
    <property type="protein sequence ID" value="UZT28943.1"/>
    <property type="molecule type" value="Genomic_DNA"/>
</dbReference>
<evidence type="ECO:0000313" key="1">
    <source>
        <dbReference type="EMBL" id="UZT28943.1"/>
    </source>
</evidence>